<organism evidence="2">
    <name type="scientific">Solanum chacoense</name>
    <name type="common">Chaco potato</name>
    <dbReference type="NCBI Taxonomy" id="4108"/>
    <lineage>
        <taxon>Eukaryota</taxon>
        <taxon>Viridiplantae</taxon>
        <taxon>Streptophyta</taxon>
        <taxon>Embryophyta</taxon>
        <taxon>Tracheophyta</taxon>
        <taxon>Spermatophyta</taxon>
        <taxon>Magnoliopsida</taxon>
        <taxon>eudicotyledons</taxon>
        <taxon>Gunneridae</taxon>
        <taxon>Pentapetalae</taxon>
        <taxon>asterids</taxon>
        <taxon>lamiids</taxon>
        <taxon>Solanales</taxon>
        <taxon>Solanaceae</taxon>
        <taxon>Solanoideae</taxon>
        <taxon>Solaneae</taxon>
        <taxon>Solanum</taxon>
    </lineage>
</organism>
<sequence>MFCHELTESHTWAHWIILSTILHNVAFLFKLKKESTKEIELPHTLLCGWGRVLLVCHMDWP</sequence>
<protein>
    <submittedName>
        <fullName evidence="2">Putative ovule protein</fullName>
    </submittedName>
</protein>
<feature type="transmembrane region" description="Helical" evidence="1">
    <location>
        <begin position="12"/>
        <end position="29"/>
    </location>
</feature>
<proteinExistence type="predicted"/>
<keyword evidence="1" id="KW-0812">Transmembrane</keyword>
<evidence type="ECO:0000313" key="2">
    <source>
        <dbReference type="EMBL" id="JAP19512.1"/>
    </source>
</evidence>
<reference evidence="2" key="1">
    <citation type="submission" date="2015-12" db="EMBL/GenBank/DDBJ databases">
        <title>Gene expression during late stages of embryo sac development: a critical building block for successful pollen-pistil interactions.</title>
        <authorList>
            <person name="Liu Y."/>
            <person name="Joly V."/>
            <person name="Sabar M."/>
            <person name="Matton D.P."/>
        </authorList>
    </citation>
    <scope>NUCLEOTIDE SEQUENCE</scope>
</reference>
<dbReference type="AlphaFoldDB" id="A0A0V0HH90"/>
<evidence type="ECO:0000256" key="1">
    <source>
        <dbReference type="SAM" id="Phobius"/>
    </source>
</evidence>
<dbReference type="EMBL" id="GEDG01019960">
    <property type="protein sequence ID" value="JAP19512.1"/>
    <property type="molecule type" value="Transcribed_RNA"/>
</dbReference>
<keyword evidence="1" id="KW-1133">Transmembrane helix</keyword>
<accession>A0A0V0HH90</accession>
<keyword evidence="1" id="KW-0472">Membrane</keyword>
<name>A0A0V0HH90_SOLCH</name>